<organism evidence="1 2">
    <name type="scientific">Tumebacillus lacus</name>
    <dbReference type="NCBI Taxonomy" id="2995335"/>
    <lineage>
        <taxon>Bacteria</taxon>
        <taxon>Bacillati</taxon>
        <taxon>Bacillota</taxon>
        <taxon>Bacilli</taxon>
        <taxon>Bacillales</taxon>
        <taxon>Alicyclobacillaceae</taxon>
        <taxon>Tumebacillus</taxon>
    </lineage>
</organism>
<protein>
    <submittedName>
        <fullName evidence="1">WXG100 family type VII secretion target</fullName>
    </submittedName>
</protein>
<gene>
    <name evidence="1" type="ORF">OS242_05605</name>
</gene>
<evidence type="ECO:0000313" key="2">
    <source>
        <dbReference type="Proteomes" id="UP001208017"/>
    </source>
</evidence>
<dbReference type="SUPFAM" id="SSF140453">
    <property type="entry name" value="EsxAB dimer-like"/>
    <property type="match status" value="1"/>
</dbReference>
<dbReference type="Gene3D" id="1.10.287.1060">
    <property type="entry name" value="ESAT-6-like"/>
    <property type="match status" value="1"/>
</dbReference>
<accession>A0ABT3WXM8</accession>
<name>A0ABT3WXM8_9BACL</name>
<reference evidence="1 2" key="1">
    <citation type="submission" date="2022-11" db="EMBL/GenBank/DDBJ databases">
        <title>Study of microbial diversity in lake waters.</title>
        <authorList>
            <person name="Zhang J."/>
        </authorList>
    </citation>
    <scope>NUCLEOTIDE SEQUENCE [LARGE SCALE GENOMIC DNA]</scope>
    <source>
        <strain evidence="1 2">DT12</strain>
    </source>
</reference>
<dbReference type="RefSeq" id="WP_267150671.1">
    <property type="nucleotide sequence ID" value="NZ_JAPMLT010000002.1"/>
</dbReference>
<keyword evidence="2" id="KW-1185">Reference proteome</keyword>
<dbReference type="Proteomes" id="UP001208017">
    <property type="component" value="Unassembled WGS sequence"/>
</dbReference>
<evidence type="ECO:0000313" key="1">
    <source>
        <dbReference type="EMBL" id="MCX7569429.1"/>
    </source>
</evidence>
<comment type="caution">
    <text evidence="1">The sequence shown here is derived from an EMBL/GenBank/DDBJ whole genome shotgun (WGS) entry which is preliminary data.</text>
</comment>
<proteinExistence type="predicted"/>
<dbReference type="InterPro" id="IPR036689">
    <property type="entry name" value="ESAT-6-like_sf"/>
</dbReference>
<sequence length="539" mass="60351">MNFSIQANPYALRYGAQRFSTAAQALRGRAYSIREIPAALMHTNDGWSGAGADAFYDKCVELQQDLLKASSVFDRTADVFLTFASKMEHVIELREQAQHLEHSIWSMRIETPADEEHLQDMRRRVRDLHYTAEMEARAADQQASAAFQDLGNMDRLLHIYSLLSTATETVKPDAIDRFGTGLNRALKDGVKGVIEVFTEPVTTLRNFVQVALHPISALEATYDAVSESFYRDVRHGDAGSASEWFGYAFGIGLASAVGTKGLDKTSKVAKVADHVPHTKEHLPDLMGENAILDGPLYDGAAHTRGDGTFSLHNVRGYAGDPFDRQIETLLPRYDVTKDQFKEMKNRPLENPGGLSPAEQALVRSIRDSVSLTPDSIISKVIDLRTLEKYLDGIYKEVGGYVARAQDTSTLKTPLEIKAELRLDYNHPDSKYHDPTWSNEYLNPDGSFKEEPVAIIRFPAHNTENYSVPYEFDDVQRLAKQNPYTGTGFLGGDLVIPEFYMSRRKIALGTEIFIRDNDGNEKLLAVYEGDGVWRKLDTTR</sequence>
<dbReference type="EMBL" id="JAPMLT010000002">
    <property type="protein sequence ID" value="MCX7569429.1"/>
    <property type="molecule type" value="Genomic_DNA"/>
</dbReference>